<dbReference type="GO" id="GO:0005886">
    <property type="term" value="C:plasma membrane"/>
    <property type="evidence" value="ECO:0007669"/>
    <property type="project" value="UniProtKB-SubCell"/>
</dbReference>
<keyword evidence="4 9" id="KW-0997">Cell inner membrane</keyword>
<comment type="similarity">
    <text evidence="8 9">Belongs to the TRAP transporter small permease family.</text>
</comment>
<evidence type="ECO:0000256" key="6">
    <source>
        <dbReference type="ARBA" id="ARBA00022989"/>
    </source>
</evidence>
<evidence type="ECO:0000313" key="12">
    <source>
        <dbReference type="Proteomes" id="UP000199093"/>
    </source>
</evidence>
<dbReference type="GO" id="GO:0022857">
    <property type="term" value="F:transmembrane transporter activity"/>
    <property type="evidence" value="ECO:0007669"/>
    <property type="project" value="UniProtKB-UniRule"/>
</dbReference>
<keyword evidence="7 9" id="KW-0472">Membrane</keyword>
<comment type="function">
    <text evidence="9">Part of the tripartite ATP-independent periplasmic (TRAP) transport system.</text>
</comment>
<keyword evidence="12" id="KW-1185">Reference proteome</keyword>
<keyword evidence="3" id="KW-1003">Cell membrane</keyword>
<evidence type="ECO:0000256" key="1">
    <source>
        <dbReference type="ARBA" id="ARBA00004429"/>
    </source>
</evidence>
<evidence type="ECO:0000256" key="5">
    <source>
        <dbReference type="ARBA" id="ARBA00022692"/>
    </source>
</evidence>
<protein>
    <recommendedName>
        <fullName evidence="9">TRAP transporter small permease protein</fullName>
    </recommendedName>
</protein>
<dbReference type="InterPro" id="IPR055348">
    <property type="entry name" value="DctQ"/>
</dbReference>
<dbReference type="Pfam" id="PF04290">
    <property type="entry name" value="DctQ"/>
    <property type="match status" value="1"/>
</dbReference>
<proteinExistence type="inferred from homology"/>
<dbReference type="PANTHER" id="PTHR35011:SF2">
    <property type="entry name" value="2,3-DIKETO-L-GULONATE TRAP TRANSPORTER SMALL PERMEASE PROTEIN YIAM"/>
    <property type="match status" value="1"/>
</dbReference>
<feature type="domain" description="Tripartite ATP-independent periplasmic transporters DctQ component" evidence="10">
    <location>
        <begin position="20"/>
        <end position="148"/>
    </location>
</feature>
<reference evidence="11 12" key="1">
    <citation type="submission" date="2016-10" db="EMBL/GenBank/DDBJ databases">
        <authorList>
            <person name="de Groot N.N."/>
        </authorList>
    </citation>
    <scope>NUCLEOTIDE SEQUENCE [LARGE SCALE GENOMIC DNA]</scope>
    <source>
        <strain evidence="11 12">DSM 26424</strain>
    </source>
</reference>
<evidence type="ECO:0000313" key="11">
    <source>
        <dbReference type="EMBL" id="SDI39281.1"/>
    </source>
</evidence>
<dbReference type="InterPro" id="IPR007387">
    <property type="entry name" value="TRAP_DctQ"/>
</dbReference>
<feature type="transmembrane region" description="Helical" evidence="9">
    <location>
        <begin position="45"/>
        <end position="63"/>
    </location>
</feature>
<keyword evidence="5 9" id="KW-0812">Transmembrane</keyword>
<evidence type="ECO:0000256" key="9">
    <source>
        <dbReference type="RuleBase" id="RU369079"/>
    </source>
</evidence>
<feature type="transmembrane region" description="Helical" evidence="9">
    <location>
        <begin position="125"/>
        <end position="146"/>
    </location>
</feature>
<dbReference type="RefSeq" id="WP_089844800.1">
    <property type="nucleotide sequence ID" value="NZ_FNEJ01000004.1"/>
</dbReference>
<feature type="transmembrane region" description="Helical" evidence="9">
    <location>
        <begin position="12"/>
        <end position="33"/>
    </location>
</feature>
<name>A0A1G8K770_9RHOB</name>
<dbReference type="Proteomes" id="UP000199093">
    <property type="component" value="Unassembled WGS sequence"/>
</dbReference>
<comment type="subunit">
    <text evidence="9">The complex comprises the extracytoplasmic solute receptor protein and the two transmembrane proteins.</text>
</comment>
<sequence length="161" mass="17526">MTKIYIHLIEALIILGLIVMVALTFTSAMIRFVPGFGGIFWAEEVTRYVSIWMVFLAAGLGVRRGIHLSADMIAMAAPGSVRRGMFLFAYALMLVFEGVLLWYGTQLAISNHAQQSASLRMPMSYAYAAIPAGAAIMVFETLRLIVLELTGTSTAASLVDD</sequence>
<dbReference type="OrthoDB" id="4964541at2"/>
<dbReference type="EMBL" id="FNEJ01000004">
    <property type="protein sequence ID" value="SDI39281.1"/>
    <property type="molecule type" value="Genomic_DNA"/>
</dbReference>
<organism evidence="11 12">
    <name type="scientific">Salipiger marinus</name>
    <dbReference type="NCBI Taxonomy" id="555512"/>
    <lineage>
        <taxon>Bacteria</taxon>
        <taxon>Pseudomonadati</taxon>
        <taxon>Pseudomonadota</taxon>
        <taxon>Alphaproteobacteria</taxon>
        <taxon>Rhodobacterales</taxon>
        <taxon>Roseobacteraceae</taxon>
        <taxon>Salipiger</taxon>
    </lineage>
</organism>
<dbReference type="AlphaFoldDB" id="A0A1G8K770"/>
<evidence type="ECO:0000256" key="8">
    <source>
        <dbReference type="ARBA" id="ARBA00038436"/>
    </source>
</evidence>
<keyword evidence="6 9" id="KW-1133">Transmembrane helix</keyword>
<accession>A0A1G8K770</accession>
<evidence type="ECO:0000256" key="3">
    <source>
        <dbReference type="ARBA" id="ARBA00022475"/>
    </source>
</evidence>
<dbReference type="STRING" id="555512.SAMN04487993_100470"/>
<comment type="subcellular location">
    <subcellularLocation>
        <location evidence="1 9">Cell inner membrane</location>
        <topology evidence="1 9">Multi-pass membrane protein</topology>
    </subcellularLocation>
</comment>
<gene>
    <name evidence="11" type="ORF">SAMN04487993_100470</name>
</gene>
<evidence type="ECO:0000256" key="4">
    <source>
        <dbReference type="ARBA" id="ARBA00022519"/>
    </source>
</evidence>
<feature type="transmembrane region" description="Helical" evidence="9">
    <location>
        <begin position="84"/>
        <end position="105"/>
    </location>
</feature>
<evidence type="ECO:0000256" key="7">
    <source>
        <dbReference type="ARBA" id="ARBA00023136"/>
    </source>
</evidence>
<keyword evidence="2 9" id="KW-0813">Transport</keyword>
<dbReference type="PANTHER" id="PTHR35011">
    <property type="entry name" value="2,3-DIKETO-L-GULONATE TRAP TRANSPORTER SMALL PERMEASE PROTEIN YIAM"/>
    <property type="match status" value="1"/>
</dbReference>
<evidence type="ECO:0000259" key="10">
    <source>
        <dbReference type="Pfam" id="PF04290"/>
    </source>
</evidence>
<dbReference type="GO" id="GO:0015740">
    <property type="term" value="P:C4-dicarboxylate transport"/>
    <property type="evidence" value="ECO:0007669"/>
    <property type="project" value="TreeGrafter"/>
</dbReference>
<evidence type="ECO:0000256" key="2">
    <source>
        <dbReference type="ARBA" id="ARBA00022448"/>
    </source>
</evidence>